<gene>
    <name evidence="1" type="ORF">EVAR_79123_1</name>
</gene>
<comment type="caution">
    <text evidence="1">The sequence shown here is derived from an EMBL/GenBank/DDBJ whole genome shotgun (WGS) entry which is preliminary data.</text>
</comment>
<dbReference type="Proteomes" id="UP000299102">
    <property type="component" value="Unassembled WGS sequence"/>
</dbReference>
<proteinExistence type="predicted"/>
<keyword evidence="2" id="KW-1185">Reference proteome</keyword>
<dbReference type="AlphaFoldDB" id="A0A4C1UUU1"/>
<reference evidence="1 2" key="1">
    <citation type="journal article" date="2019" name="Commun. Biol.">
        <title>The bagworm genome reveals a unique fibroin gene that provides high tensile strength.</title>
        <authorList>
            <person name="Kono N."/>
            <person name="Nakamura H."/>
            <person name="Ohtoshi R."/>
            <person name="Tomita M."/>
            <person name="Numata K."/>
            <person name="Arakawa K."/>
        </authorList>
    </citation>
    <scope>NUCLEOTIDE SEQUENCE [LARGE SCALE GENOMIC DNA]</scope>
</reference>
<organism evidence="1 2">
    <name type="scientific">Eumeta variegata</name>
    <name type="common">Bagworm moth</name>
    <name type="synonym">Eumeta japonica</name>
    <dbReference type="NCBI Taxonomy" id="151549"/>
    <lineage>
        <taxon>Eukaryota</taxon>
        <taxon>Metazoa</taxon>
        <taxon>Ecdysozoa</taxon>
        <taxon>Arthropoda</taxon>
        <taxon>Hexapoda</taxon>
        <taxon>Insecta</taxon>
        <taxon>Pterygota</taxon>
        <taxon>Neoptera</taxon>
        <taxon>Endopterygota</taxon>
        <taxon>Lepidoptera</taxon>
        <taxon>Glossata</taxon>
        <taxon>Ditrysia</taxon>
        <taxon>Tineoidea</taxon>
        <taxon>Psychidae</taxon>
        <taxon>Oiketicinae</taxon>
        <taxon>Eumeta</taxon>
    </lineage>
</organism>
<accession>A0A4C1UUU1</accession>
<evidence type="ECO:0000313" key="1">
    <source>
        <dbReference type="EMBL" id="GBP29574.1"/>
    </source>
</evidence>
<name>A0A4C1UUU1_EUMVA</name>
<evidence type="ECO:0000313" key="2">
    <source>
        <dbReference type="Proteomes" id="UP000299102"/>
    </source>
</evidence>
<protein>
    <submittedName>
        <fullName evidence="1">Uncharacterized protein</fullName>
    </submittedName>
</protein>
<dbReference type="EMBL" id="BGZK01000222">
    <property type="protein sequence ID" value="GBP29574.1"/>
    <property type="molecule type" value="Genomic_DNA"/>
</dbReference>
<sequence length="125" mass="14059">MKIELRVRLTQRVIGVDASQRSKTSQRSNGDLQFQVYLAAYTGHLNISAQKGVVNIITVHAPSRLCETIFATPSENTNERNKGSERSRKRYADKIGKIKEGPILSARERRVRMKRLMDASEATGT</sequence>